<proteinExistence type="predicted"/>
<keyword evidence="2" id="KW-1185">Reference proteome</keyword>
<organism evidence="1 2">
    <name type="scientific">Pleurodeles waltl</name>
    <name type="common">Iberian ribbed newt</name>
    <dbReference type="NCBI Taxonomy" id="8319"/>
    <lineage>
        <taxon>Eukaryota</taxon>
        <taxon>Metazoa</taxon>
        <taxon>Chordata</taxon>
        <taxon>Craniata</taxon>
        <taxon>Vertebrata</taxon>
        <taxon>Euteleostomi</taxon>
        <taxon>Amphibia</taxon>
        <taxon>Batrachia</taxon>
        <taxon>Caudata</taxon>
        <taxon>Salamandroidea</taxon>
        <taxon>Salamandridae</taxon>
        <taxon>Pleurodelinae</taxon>
        <taxon>Pleurodeles</taxon>
    </lineage>
</organism>
<dbReference type="EMBL" id="JANPWB010000010">
    <property type="protein sequence ID" value="KAJ1139277.1"/>
    <property type="molecule type" value="Genomic_DNA"/>
</dbReference>
<sequence length="95" mass="10531">MSAIYNSLSKAGGRQLRGVEAFPGSEEELGLRAGERGVGAEKIVAGQRFNKGLAHQGVPSGRFQYALRTKNNGTVKKKMLTRCRECRRNDEERCF</sequence>
<accession>A0AAV7QIW4</accession>
<evidence type="ECO:0000313" key="1">
    <source>
        <dbReference type="EMBL" id="KAJ1139277.1"/>
    </source>
</evidence>
<name>A0AAV7QIW4_PLEWA</name>
<reference evidence="1" key="1">
    <citation type="journal article" date="2022" name="bioRxiv">
        <title>Sequencing and chromosome-scale assembly of the giantPleurodeles waltlgenome.</title>
        <authorList>
            <person name="Brown T."/>
            <person name="Elewa A."/>
            <person name="Iarovenko S."/>
            <person name="Subramanian E."/>
            <person name="Araus A.J."/>
            <person name="Petzold A."/>
            <person name="Susuki M."/>
            <person name="Suzuki K.-i.T."/>
            <person name="Hayashi T."/>
            <person name="Toyoda A."/>
            <person name="Oliveira C."/>
            <person name="Osipova E."/>
            <person name="Leigh N.D."/>
            <person name="Simon A."/>
            <person name="Yun M.H."/>
        </authorList>
    </citation>
    <scope>NUCLEOTIDE SEQUENCE</scope>
    <source>
        <strain evidence="1">20211129_DDA</strain>
        <tissue evidence="1">Liver</tissue>
    </source>
</reference>
<dbReference type="AlphaFoldDB" id="A0AAV7QIW4"/>
<protein>
    <submittedName>
        <fullName evidence="1">Uncharacterized protein</fullName>
    </submittedName>
</protein>
<gene>
    <name evidence="1" type="ORF">NDU88_005652</name>
</gene>
<evidence type="ECO:0000313" key="2">
    <source>
        <dbReference type="Proteomes" id="UP001066276"/>
    </source>
</evidence>
<dbReference type="Proteomes" id="UP001066276">
    <property type="component" value="Chromosome 6"/>
</dbReference>
<comment type="caution">
    <text evidence="1">The sequence shown here is derived from an EMBL/GenBank/DDBJ whole genome shotgun (WGS) entry which is preliminary data.</text>
</comment>